<comment type="caution">
    <text evidence="10">The sequence shown here is derived from an EMBL/GenBank/DDBJ whole genome shotgun (WGS) entry which is preliminary data.</text>
</comment>
<feature type="transmembrane region" description="Helical" evidence="8">
    <location>
        <begin position="587"/>
        <end position="607"/>
    </location>
</feature>
<proteinExistence type="predicted"/>
<accession>A0A154W3Z5</accession>
<feature type="domain" description="RCK C-terminal" evidence="9">
    <location>
        <begin position="317"/>
        <end position="401"/>
    </location>
</feature>
<protein>
    <submittedName>
        <fullName evidence="10">Potassium transporter TrkA</fullName>
    </submittedName>
</protein>
<dbReference type="OrthoDB" id="9809303at2"/>
<organism evidence="10 11">
    <name type="scientific">Oceanibaculum pacificum</name>
    <dbReference type="NCBI Taxonomy" id="580166"/>
    <lineage>
        <taxon>Bacteria</taxon>
        <taxon>Pseudomonadati</taxon>
        <taxon>Pseudomonadota</taxon>
        <taxon>Alphaproteobacteria</taxon>
        <taxon>Rhodospirillales</taxon>
        <taxon>Oceanibaculaceae</taxon>
        <taxon>Oceanibaculum</taxon>
    </lineage>
</organism>
<dbReference type="Pfam" id="PF03600">
    <property type="entry name" value="CitMHS"/>
    <property type="match status" value="1"/>
</dbReference>
<feature type="transmembrane region" description="Helical" evidence="8">
    <location>
        <begin position="6"/>
        <end position="21"/>
    </location>
</feature>
<name>A0A154W3Z5_9PROT</name>
<dbReference type="SUPFAM" id="SSF116726">
    <property type="entry name" value="TrkA C-terminal domain-like"/>
    <property type="match status" value="2"/>
</dbReference>
<evidence type="ECO:0000256" key="1">
    <source>
        <dbReference type="ARBA" id="ARBA00004141"/>
    </source>
</evidence>
<dbReference type="PROSITE" id="PS51202">
    <property type="entry name" value="RCK_C"/>
    <property type="match status" value="2"/>
</dbReference>
<dbReference type="Proteomes" id="UP000076400">
    <property type="component" value="Unassembled WGS sequence"/>
</dbReference>
<gene>
    <name evidence="10" type="ORF">AUP43_08640</name>
</gene>
<keyword evidence="6 8" id="KW-0472">Membrane</keyword>
<reference evidence="10 11" key="1">
    <citation type="submission" date="2015-12" db="EMBL/GenBank/DDBJ databases">
        <title>Genome sequence of Oceanibaculum pacificum MCCC 1A02656.</title>
        <authorList>
            <person name="Lu L."/>
            <person name="Lai Q."/>
            <person name="Shao Z."/>
            <person name="Qian P."/>
        </authorList>
    </citation>
    <scope>NUCLEOTIDE SEQUENCE [LARGE SCALE GENOMIC DNA]</scope>
    <source>
        <strain evidence="10 11">MCCC 1A02656</strain>
    </source>
</reference>
<feature type="transmembrane region" description="Helical" evidence="8">
    <location>
        <begin position="521"/>
        <end position="542"/>
    </location>
</feature>
<keyword evidence="5 8" id="KW-1133">Transmembrane helix</keyword>
<evidence type="ECO:0000256" key="5">
    <source>
        <dbReference type="ARBA" id="ARBA00022989"/>
    </source>
</evidence>
<feature type="region of interest" description="Disordered" evidence="7">
    <location>
        <begin position="299"/>
        <end position="322"/>
    </location>
</feature>
<evidence type="ECO:0000256" key="3">
    <source>
        <dbReference type="ARBA" id="ARBA00022692"/>
    </source>
</evidence>
<dbReference type="GO" id="GO:0008324">
    <property type="term" value="F:monoatomic cation transmembrane transporter activity"/>
    <property type="evidence" value="ECO:0007669"/>
    <property type="project" value="InterPro"/>
</dbReference>
<dbReference type="GO" id="GO:0006813">
    <property type="term" value="P:potassium ion transport"/>
    <property type="evidence" value="ECO:0007669"/>
    <property type="project" value="InterPro"/>
</dbReference>
<keyword evidence="3 8" id="KW-0812">Transmembrane</keyword>
<evidence type="ECO:0000313" key="11">
    <source>
        <dbReference type="Proteomes" id="UP000076400"/>
    </source>
</evidence>
<evidence type="ECO:0000256" key="4">
    <source>
        <dbReference type="ARBA" id="ARBA00022737"/>
    </source>
</evidence>
<feature type="domain" description="RCK C-terminal" evidence="9">
    <location>
        <begin position="208"/>
        <end position="293"/>
    </location>
</feature>
<feature type="transmembrane region" description="Helical" evidence="8">
    <location>
        <begin position="465"/>
        <end position="484"/>
    </location>
</feature>
<dbReference type="GO" id="GO:0005886">
    <property type="term" value="C:plasma membrane"/>
    <property type="evidence" value="ECO:0007669"/>
    <property type="project" value="TreeGrafter"/>
</dbReference>
<feature type="transmembrane region" description="Helical" evidence="8">
    <location>
        <begin position="180"/>
        <end position="200"/>
    </location>
</feature>
<feature type="transmembrane region" description="Helical" evidence="8">
    <location>
        <begin position="490"/>
        <end position="514"/>
    </location>
</feature>
<sequence length="609" mass="64757">MPTDVVLIFVLLVVVMALFIWDRWRYDLVAFGALLAATALGLVPANEAFLGFGHPATVTVAAVLIISRGLSNTGVVDMIAAAIQPMTKRTVTHVGAFSGTAALLSTVMNNVGALALMMPAAIQSALNAKRSPAAILMPMSFAAILGGLVTLIGTPPNIIVATFRAEAMGEPFGMFDFTPVGGLVALIGVVFIATVGWRLIPKERRSAASSLDIFDIENYVTEMNVTESSPISGKSFQELEEALEDIDAVVIGLARGSRFILAGRRDERLLPNDVLLIEASPEAIGQAAEILDLALPGAPLKEDEEEKARDEEEETPNTRARLNASNNTLVEAVVAQNSAIEGYTPASTRMRRRYGVNLLAVSRQGKPYRGRLRSFRFQVGDVLLLQGDTDRLPDIIQELGCLPLAPRKLMGASRRLAWATIAIFGAAIVASSFNLMDLTVSLGIAAILLVTLGSVRPLEIYESVDWPVIVLLGAMIPVGTALQTTGATEVLAQGIVDLTFGAPPIVVLALLMVVTMTLSDIMNNAATALVMAPIGVGIAKVLQVSPDPFLMTVAIAASCAFLTPIGHQNNALIMGPGGYKFGDYWRLGLPLEVLILVVSLPAILFFWPL</sequence>
<keyword evidence="11" id="KW-1185">Reference proteome</keyword>
<dbReference type="EMBL" id="LPXN01000106">
    <property type="protein sequence ID" value="KZD08270.1"/>
    <property type="molecule type" value="Genomic_DNA"/>
</dbReference>
<feature type="transmembrane region" description="Helical" evidence="8">
    <location>
        <begin position="548"/>
        <end position="566"/>
    </location>
</feature>
<evidence type="ECO:0000256" key="2">
    <source>
        <dbReference type="ARBA" id="ARBA00022448"/>
    </source>
</evidence>
<feature type="transmembrane region" description="Helical" evidence="8">
    <location>
        <begin position="96"/>
        <end position="122"/>
    </location>
</feature>
<dbReference type="InterPro" id="IPR004680">
    <property type="entry name" value="Cit_transptr-like_dom"/>
</dbReference>
<evidence type="ECO:0000256" key="6">
    <source>
        <dbReference type="ARBA" id="ARBA00023136"/>
    </source>
</evidence>
<keyword evidence="4" id="KW-0677">Repeat</keyword>
<dbReference type="InterPro" id="IPR051679">
    <property type="entry name" value="DASS-Related_Transporters"/>
</dbReference>
<keyword evidence="2" id="KW-0813">Transport</keyword>
<comment type="subcellular location">
    <subcellularLocation>
        <location evidence="1">Membrane</location>
        <topology evidence="1">Multi-pass membrane protein</topology>
    </subcellularLocation>
</comment>
<dbReference type="InterPro" id="IPR006037">
    <property type="entry name" value="RCK_C"/>
</dbReference>
<dbReference type="PANTHER" id="PTHR43652">
    <property type="entry name" value="BASIC AMINO ACID ANTIPORTER YFCC-RELATED"/>
    <property type="match status" value="1"/>
</dbReference>
<evidence type="ECO:0000313" key="10">
    <source>
        <dbReference type="EMBL" id="KZD08270.1"/>
    </source>
</evidence>
<dbReference type="Gene3D" id="3.30.70.1450">
    <property type="entry name" value="Regulator of K+ conductance, C-terminal domain"/>
    <property type="match status" value="2"/>
</dbReference>
<dbReference type="PANTHER" id="PTHR43652:SF2">
    <property type="entry name" value="BASIC AMINO ACID ANTIPORTER YFCC-RELATED"/>
    <property type="match status" value="1"/>
</dbReference>
<evidence type="ECO:0000259" key="9">
    <source>
        <dbReference type="PROSITE" id="PS51202"/>
    </source>
</evidence>
<feature type="transmembrane region" description="Helical" evidence="8">
    <location>
        <begin position="439"/>
        <end position="458"/>
    </location>
</feature>
<dbReference type="STRING" id="580166.AUP43_08640"/>
<dbReference type="AlphaFoldDB" id="A0A154W3Z5"/>
<dbReference type="InterPro" id="IPR036721">
    <property type="entry name" value="RCK_C_sf"/>
</dbReference>
<evidence type="ECO:0000256" key="7">
    <source>
        <dbReference type="SAM" id="MobiDB-lite"/>
    </source>
</evidence>
<feature type="transmembrane region" description="Helical" evidence="8">
    <location>
        <begin position="134"/>
        <end position="160"/>
    </location>
</feature>
<feature type="transmembrane region" description="Helical" evidence="8">
    <location>
        <begin position="416"/>
        <end position="433"/>
    </location>
</feature>
<dbReference type="Pfam" id="PF02080">
    <property type="entry name" value="TrkA_C"/>
    <property type="match status" value="2"/>
</dbReference>
<feature type="transmembrane region" description="Helical" evidence="8">
    <location>
        <begin position="28"/>
        <end position="45"/>
    </location>
</feature>
<evidence type="ECO:0000256" key="8">
    <source>
        <dbReference type="SAM" id="Phobius"/>
    </source>
</evidence>
<dbReference type="RefSeq" id="WP_067555936.1">
    <property type="nucleotide sequence ID" value="NZ_LPXN01000106.1"/>
</dbReference>